<dbReference type="Pfam" id="PF07727">
    <property type="entry name" value="RVT_2"/>
    <property type="match status" value="1"/>
</dbReference>
<dbReference type="RefSeq" id="XP_035551697.1">
    <property type="nucleotide sequence ID" value="XM_035695804.1"/>
</dbReference>
<dbReference type="InParanoid" id="A0A6P9FAQ6"/>
<reference evidence="3" key="1">
    <citation type="submission" date="2025-08" db="UniProtKB">
        <authorList>
            <consortium name="RefSeq"/>
        </authorList>
    </citation>
    <scope>IDENTIFICATION</scope>
    <source>
        <tissue evidence="3">Leaves</tissue>
    </source>
</reference>
<dbReference type="Proteomes" id="UP000235220">
    <property type="component" value="Chromosome 11"/>
</dbReference>
<dbReference type="InterPro" id="IPR043502">
    <property type="entry name" value="DNA/RNA_pol_sf"/>
</dbReference>
<gene>
    <name evidence="3" type="primary">LOC118349875</name>
</gene>
<dbReference type="AlphaFoldDB" id="A0A6P9FAQ6"/>
<accession>A0A6P9FAQ6</accession>
<dbReference type="CDD" id="cd09272">
    <property type="entry name" value="RNase_HI_RT_Ty1"/>
    <property type="match status" value="1"/>
</dbReference>
<evidence type="ECO:0000259" key="1">
    <source>
        <dbReference type="Pfam" id="PF07727"/>
    </source>
</evidence>
<evidence type="ECO:0000313" key="3">
    <source>
        <dbReference type="RefSeq" id="XP_035551697.1"/>
    </source>
</evidence>
<evidence type="ECO:0000313" key="2">
    <source>
        <dbReference type="Proteomes" id="UP000235220"/>
    </source>
</evidence>
<dbReference type="SUPFAM" id="SSF56672">
    <property type="entry name" value="DNA/RNA polymerases"/>
    <property type="match status" value="1"/>
</dbReference>
<organism evidence="2 3">
    <name type="scientific">Juglans regia</name>
    <name type="common">English walnut</name>
    <dbReference type="NCBI Taxonomy" id="51240"/>
    <lineage>
        <taxon>Eukaryota</taxon>
        <taxon>Viridiplantae</taxon>
        <taxon>Streptophyta</taxon>
        <taxon>Embryophyta</taxon>
        <taxon>Tracheophyta</taxon>
        <taxon>Spermatophyta</taxon>
        <taxon>Magnoliopsida</taxon>
        <taxon>eudicotyledons</taxon>
        <taxon>Gunneridae</taxon>
        <taxon>Pentapetalae</taxon>
        <taxon>rosids</taxon>
        <taxon>fabids</taxon>
        <taxon>Fagales</taxon>
        <taxon>Juglandaceae</taxon>
        <taxon>Juglans</taxon>
    </lineage>
</organism>
<dbReference type="GeneID" id="118349875"/>
<dbReference type="OrthoDB" id="414945at2759"/>
<proteinExistence type="predicted"/>
<feature type="domain" description="Reverse transcriptase Ty1/copia-type" evidence="1">
    <location>
        <begin position="71"/>
        <end position="204"/>
    </location>
</feature>
<sequence>MPTASLSSSKVKGNSISHHLYPINSVLCHDKLSSKHAAFATSILTHAEPHTYAQAVKSLDWRKAMDNEIASPNKVCKLNKSLYGLKQASRQWYAKFSSSLLHFGFTQSRVDYSLFTKRNGTSFITLLVYVDDIVVASNNSHEISALKVFLESRFKIKDLGTLKYFLGLEEARTSNGIQLCQRKYALDILHDASLIGCKATLIPMDLNLKFSKDEGKLLHDPSEFRRLIGRLLYLSITWPDLSFSGNLLNQYMRSPRVPHLQAAHKILRYVKKSAGQGLFFPSSSIYQLTSYCDSDWASCPDTRRSTTCYCVFLGKSLVSWKCKKQSIVSRSSAEAEYRSMAAASCELVWLRFLLADLMISHTHPAILHCDSKSALYIASNPIFHERTKHIELDCHHCGGMY</sequence>
<protein>
    <submittedName>
        <fullName evidence="3">Uncharacterized mitochondrial protein AtMg00810-like</fullName>
    </submittedName>
</protein>
<dbReference type="PANTHER" id="PTHR11439">
    <property type="entry name" value="GAG-POL-RELATED RETROTRANSPOSON"/>
    <property type="match status" value="1"/>
</dbReference>
<name>A0A6P9FAQ6_JUGRE</name>
<dbReference type="KEGG" id="jre:118349875"/>
<keyword evidence="2" id="KW-1185">Reference proteome</keyword>
<dbReference type="PANTHER" id="PTHR11439:SF470">
    <property type="entry name" value="CYSTEINE-RICH RLK (RECEPTOR-LIKE PROTEIN KINASE) 8"/>
    <property type="match status" value="1"/>
</dbReference>
<dbReference type="InterPro" id="IPR013103">
    <property type="entry name" value="RVT_2"/>
</dbReference>